<comment type="caution">
    <text evidence="1">The sequence shown here is derived from an EMBL/GenBank/DDBJ whole genome shotgun (WGS) entry which is preliminary data.</text>
</comment>
<gene>
    <name evidence="1" type="ORF">O204_14030</name>
</gene>
<sequence length="57" mass="6387">MVVRKIAQGLASQVIEGQFLAGRRQGRRQVQVMADPDIEGAVQGFSGVWPRDWHVVR</sequence>
<dbReference type="Proteomes" id="UP000016504">
    <property type="component" value="Unassembled WGS sequence"/>
</dbReference>
<evidence type="ECO:0000313" key="1">
    <source>
        <dbReference type="EMBL" id="ERH47422.1"/>
    </source>
</evidence>
<accession>U1TXD9</accession>
<evidence type="ECO:0000313" key="2">
    <source>
        <dbReference type="Proteomes" id="UP000016504"/>
    </source>
</evidence>
<organism evidence="1 2">
    <name type="scientific">Pseudomonas simiae</name>
    <dbReference type="NCBI Taxonomy" id="321846"/>
    <lineage>
        <taxon>Bacteria</taxon>
        <taxon>Pseudomonadati</taxon>
        <taxon>Pseudomonadota</taxon>
        <taxon>Gammaproteobacteria</taxon>
        <taxon>Pseudomonadales</taxon>
        <taxon>Pseudomonadaceae</taxon>
        <taxon>Pseudomonas</taxon>
    </lineage>
</organism>
<reference evidence="1 2" key="1">
    <citation type="submission" date="2013-08" db="EMBL/GenBank/DDBJ databases">
        <title>Biodegradation of aromatic compounds in biofilm forming Pseudomonas isolated from sewage sludge.</title>
        <authorList>
            <person name="Qureshi A."/>
            <person name="Ghosh S."/>
            <person name="Khardenavis A.A."/>
            <person name="Kapley A."/>
            <person name="Purohit H.J."/>
        </authorList>
    </citation>
    <scope>NUCLEOTIDE SEQUENCE [LARGE SCALE GENOMIC DNA]</scope>
    <source>
        <strain evidence="1 2">EGD-AQ6</strain>
    </source>
</reference>
<proteinExistence type="predicted"/>
<name>U1TXD9_9PSED</name>
<dbReference type="EMBL" id="AVQG01000058">
    <property type="protein sequence ID" value="ERH47422.1"/>
    <property type="molecule type" value="Genomic_DNA"/>
</dbReference>
<dbReference type="AlphaFoldDB" id="U1TXD9"/>
<protein>
    <submittedName>
        <fullName evidence="1">Uncharacterized protein</fullName>
    </submittedName>
</protein>